<dbReference type="RefSeq" id="WP_045256551.1">
    <property type="nucleotide sequence ID" value="NZ_CP158847.1"/>
</dbReference>
<keyword evidence="1" id="KW-0805">Transcription regulation</keyword>
<proteinExistence type="predicted"/>
<evidence type="ECO:0000256" key="1">
    <source>
        <dbReference type="ARBA" id="ARBA00023015"/>
    </source>
</evidence>
<sequence>MNEAASRPASARTGRRTTLRAVADLAGVSIATASKVVNGRSDVASETRMLVERAIETLGYVSQGERQQSLQAAGESSVELVVEPKDASLNPYLATFLGGALEAAEELRVALIVRPFGTASARAPVEWARDLARAGRSGVIEVTSAYSADREHALGRAGLPMVLVDPLDVPRTNTPSIGATNWAGAYEATRHLIELGHRDIRYIGGPAGAHCSVVRGHGWAAAMAEAGLTADVSDLSPGGFTFEHGLEAATAMLTATQPPTAIFVGSDASAMGVLEAARVLGLSVPADLSVVGFDDTILARSSNPQLTTVHQPIAAIGRTAVATIVRLSRGETAPTKRVELATHLVVRNSTAAPPPHRRR</sequence>
<dbReference type="CDD" id="cd01392">
    <property type="entry name" value="HTH_LacI"/>
    <property type="match status" value="1"/>
</dbReference>
<dbReference type="STRING" id="273678.RS84_00906"/>
<dbReference type="PROSITE" id="PS50932">
    <property type="entry name" value="HTH_LACI_2"/>
    <property type="match status" value="1"/>
</dbReference>
<dbReference type="PATRIC" id="fig|273678.4.peg.902"/>
<evidence type="ECO:0000259" key="4">
    <source>
        <dbReference type="PROSITE" id="PS50932"/>
    </source>
</evidence>
<name>A0A0M2HWC2_9MICO</name>
<dbReference type="GO" id="GO:0000976">
    <property type="term" value="F:transcription cis-regulatory region binding"/>
    <property type="evidence" value="ECO:0007669"/>
    <property type="project" value="TreeGrafter"/>
</dbReference>
<dbReference type="Proteomes" id="UP000033900">
    <property type="component" value="Unassembled WGS sequence"/>
</dbReference>
<organism evidence="5 6">
    <name type="scientific">Microbacterium hydrocarbonoxydans</name>
    <dbReference type="NCBI Taxonomy" id="273678"/>
    <lineage>
        <taxon>Bacteria</taxon>
        <taxon>Bacillati</taxon>
        <taxon>Actinomycetota</taxon>
        <taxon>Actinomycetes</taxon>
        <taxon>Micrococcales</taxon>
        <taxon>Microbacteriaceae</taxon>
        <taxon>Microbacterium</taxon>
    </lineage>
</organism>
<protein>
    <submittedName>
        <fullName evidence="5">Catabolite control protein A</fullName>
    </submittedName>
</protein>
<dbReference type="AlphaFoldDB" id="A0A0M2HWC2"/>
<reference evidence="5 6" key="1">
    <citation type="submission" date="2015-02" db="EMBL/GenBank/DDBJ databases">
        <title>Draft genome sequences of ten Microbacterium spp. with emphasis on heavy metal contaminated environments.</title>
        <authorList>
            <person name="Corretto E."/>
        </authorList>
    </citation>
    <scope>NUCLEOTIDE SEQUENCE [LARGE SCALE GENOMIC DNA]</scope>
    <source>
        <strain evidence="5 6">SA35</strain>
    </source>
</reference>
<dbReference type="Pfam" id="PF13377">
    <property type="entry name" value="Peripla_BP_3"/>
    <property type="match status" value="1"/>
</dbReference>
<dbReference type="PANTHER" id="PTHR30146:SF153">
    <property type="entry name" value="LACTOSE OPERON REPRESSOR"/>
    <property type="match status" value="1"/>
</dbReference>
<dbReference type="GO" id="GO:0003700">
    <property type="term" value="F:DNA-binding transcription factor activity"/>
    <property type="evidence" value="ECO:0007669"/>
    <property type="project" value="TreeGrafter"/>
</dbReference>
<keyword evidence="2" id="KW-0238">DNA-binding</keyword>
<dbReference type="PANTHER" id="PTHR30146">
    <property type="entry name" value="LACI-RELATED TRANSCRIPTIONAL REPRESSOR"/>
    <property type="match status" value="1"/>
</dbReference>
<dbReference type="InterPro" id="IPR010982">
    <property type="entry name" value="Lambda_DNA-bd_dom_sf"/>
</dbReference>
<comment type="caution">
    <text evidence="5">The sequence shown here is derived from an EMBL/GenBank/DDBJ whole genome shotgun (WGS) entry which is preliminary data.</text>
</comment>
<evidence type="ECO:0000313" key="6">
    <source>
        <dbReference type="Proteomes" id="UP000033900"/>
    </source>
</evidence>
<dbReference type="Pfam" id="PF00356">
    <property type="entry name" value="LacI"/>
    <property type="match status" value="1"/>
</dbReference>
<dbReference type="EMBL" id="JYJB01000006">
    <property type="protein sequence ID" value="KJL48739.1"/>
    <property type="molecule type" value="Genomic_DNA"/>
</dbReference>
<keyword evidence="3" id="KW-0804">Transcription</keyword>
<dbReference type="SUPFAM" id="SSF47413">
    <property type="entry name" value="lambda repressor-like DNA-binding domains"/>
    <property type="match status" value="1"/>
</dbReference>
<evidence type="ECO:0000256" key="2">
    <source>
        <dbReference type="ARBA" id="ARBA00023125"/>
    </source>
</evidence>
<accession>A0A0M2HWC2</accession>
<dbReference type="Gene3D" id="3.40.50.2300">
    <property type="match status" value="2"/>
</dbReference>
<dbReference type="SMART" id="SM00354">
    <property type="entry name" value="HTH_LACI"/>
    <property type="match status" value="1"/>
</dbReference>
<feature type="domain" description="HTH lacI-type" evidence="4">
    <location>
        <begin position="17"/>
        <end position="72"/>
    </location>
</feature>
<dbReference type="InterPro" id="IPR028082">
    <property type="entry name" value="Peripla_BP_I"/>
</dbReference>
<dbReference type="Gene3D" id="1.10.260.40">
    <property type="entry name" value="lambda repressor-like DNA-binding domains"/>
    <property type="match status" value="1"/>
</dbReference>
<dbReference type="InterPro" id="IPR000843">
    <property type="entry name" value="HTH_LacI"/>
</dbReference>
<dbReference type="OrthoDB" id="3227375at2"/>
<dbReference type="SUPFAM" id="SSF53822">
    <property type="entry name" value="Periplasmic binding protein-like I"/>
    <property type="match status" value="1"/>
</dbReference>
<dbReference type="InterPro" id="IPR046335">
    <property type="entry name" value="LacI/GalR-like_sensor"/>
</dbReference>
<evidence type="ECO:0000313" key="5">
    <source>
        <dbReference type="EMBL" id="KJL48739.1"/>
    </source>
</evidence>
<evidence type="ECO:0000256" key="3">
    <source>
        <dbReference type="ARBA" id="ARBA00023163"/>
    </source>
</evidence>
<gene>
    <name evidence="5" type="primary">ccpA_2</name>
    <name evidence="5" type="ORF">RS84_00906</name>
</gene>
<keyword evidence="6" id="KW-1185">Reference proteome</keyword>